<dbReference type="InterPro" id="IPR029063">
    <property type="entry name" value="SAM-dependent_MTases_sf"/>
</dbReference>
<dbReference type="KEGG" id="knv:Pan216_44100"/>
<keyword evidence="4" id="KW-1185">Reference proteome</keyword>
<accession>A0A518B973</accession>
<dbReference type="AlphaFoldDB" id="A0A518B973"/>
<keyword evidence="3" id="KW-0808">Transferase</keyword>
<reference evidence="3 4" key="1">
    <citation type="submission" date="2019-02" db="EMBL/GenBank/DDBJ databases">
        <title>Deep-cultivation of Planctomycetes and their phenomic and genomic characterization uncovers novel biology.</title>
        <authorList>
            <person name="Wiegand S."/>
            <person name="Jogler M."/>
            <person name="Boedeker C."/>
            <person name="Pinto D."/>
            <person name="Vollmers J."/>
            <person name="Rivas-Marin E."/>
            <person name="Kohn T."/>
            <person name="Peeters S.H."/>
            <person name="Heuer A."/>
            <person name="Rast P."/>
            <person name="Oberbeckmann S."/>
            <person name="Bunk B."/>
            <person name="Jeske O."/>
            <person name="Meyerdierks A."/>
            <person name="Storesund J.E."/>
            <person name="Kallscheuer N."/>
            <person name="Luecker S."/>
            <person name="Lage O.M."/>
            <person name="Pohl T."/>
            <person name="Merkel B.J."/>
            <person name="Hornburger P."/>
            <person name="Mueller R.-W."/>
            <person name="Bruemmer F."/>
            <person name="Labrenz M."/>
            <person name="Spormann A.M."/>
            <person name="Op den Camp H."/>
            <person name="Overmann J."/>
            <person name="Amann R."/>
            <person name="Jetten M.S.M."/>
            <person name="Mascher T."/>
            <person name="Medema M.H."/>
            <person name="Devos D.P."/>
            <person name="Kaster A.-K."/>
            <person name="Ovreas L."/>
            <person name="Rohde M."/>
            <person name="Galperin M.Y."/>
            <person name="Jogler C."/>
        </authorList>
    </citation>
    <scope>NUCLEOTIDE SEQUENCE [LARGE SCALE GENOMIC DNA]</scope>
    <source>
        <strain evidence="3 4">Pan216</strain>
    </source>
</reference>
<keyword evidence="1" id="KW-0732">Signal</keyword>
<evidence type="ECO:0000313" key="4">
    <source>
        <dbReference type="Proteomes" id="UP000317093"/>
    </source>
</evidence>
<dbReference type="Proteomes" id="UP000317093">
    <property type="component" value="Chromosome"/>
</dbReference>
<name>A0A518B973_9BACT</name>
<sequence length="261" mass="29371" precursor="true">MGHPRRAILTGGILAILFAMHSPPAIASEPTTKETSPRYEFRDRHDPNGIGKFYMGREIAHVMGHRGAGWLDRPERDKEEAPSKLLNALKLENGDVVADIGAGSGFYSFRIAPLVGPKGKVLAVDIQPEMLEIIRRRMKRRGIENIELVQGTASDPKLEPNSVDLILMVDVYHEFSEPWEMANAMVRALKPGGRLVFVEFRLEDPDVPIKLVHKMSEKQVLKEMSVQPLEWVGTLDILPRQHIVIFRKSGNQSQEKDESKP</sequence>
<feature type="signal peptide" evidence="1">
    <location>
        <begin position="1"/>
        <end position="27"/>
    </location>
</feature>
<dbReference type="EC" id="2.1.1.163" evidence="3"/>
<dbReference type="RefSeq" id="WP_419192804.1">
    <property type="nucleotide sequence ID" value="NZ_CP036279.1"/>
</dbReference>
<gene>
    <name evidence="3" type="primary">ubiE_4</name>
    <name evidence="3" type="ORF">Pan216_44100</name>
</gene>
<keyword evidence="3" id="KW-0489">Methyltransferase</keyword>
<dbReference type="GO" id="GO:0032259">
    <property type="term" value="P:methylation"/>
    <property type="evidence" value="ECO:0007669"/>
    <property type="project" value="UniProtKB-KW"/>
</dbReference>
<evidence type="ECO:0000313" key="3">
    <source>
        <dbReference type="EMBL" id="QDU63530.1"/>
    </source>
</evidence>
<feature type="domain" description="Methyltransferase" evidence="2">
    <location>
        <begin position="92"/>
        <end position="222"/>
    </location>
</feature>
<dbReference type="SUPFAM" id="SSF53335">
    <property type="entry name" value="S-adenosyl-L-methionine-dependent methyltransferases"/>
    <property type="match status" value="1"/>
</dbReference>
<organism evidence="3 4">
    <name type="scientific">Kolteria novifilia</name>
    <dbReference type="NCBI Taxonomy" id="2527975"/>
    <lineage>
        <taxon>Bacteria</taxon>
        <taxon>Pseudomonadati</taxon>
        <taxon>Planctomycetota</taxon>
        <taxon>Planctomycetia</taxon>
        <taxon>Kolteriales</taxon>
        <taxon>Kolteriaceae</taxon>
        <taxon>Kolteria</taxon>
    </lineage>
</organism>
<dbReference type="Pfam" id="PF13847">
    <property type="entry name" value="Methyltransf_31"/>
    <property type="match status" value="1"/>
</dbReference>
<protein>
    <submittedName>
        <fullName evidence="3">Ubiquinone/menaquinone biosynthesis C-methyltransferase UbiE</fullName>
        <ecNumber evidence="3">2.1.1.163</ecNumber>
    </submittedName>
</protein>
<evidence type="ECO:0000256" key="1">
    <source>
        <dbReference type="SAM" id="SignalP"/>
    </source>
</evidence>
<dbReference type="Gene3D" id="3.40.50.150">
    <property type="entry name" value="Vaccinia Virus protein VP39"/>
    <property type="match status" value="1"/>
</dbReference>
<dbReference type="EMBL" id="CP036279">
    <property type="protein sequence ID" value="QDU63530.1"/>
    <property type="molecule type" value="Genomic_DNA"/>
</dbReference>
<proteinExistence type="predicted"/>
<feature type="chain" id="PRO_5022058443" evidence="1">
    <location>
        <begin position="28"/>
        <end position="261"/>
    </location>
</feature>
<evidence type="ECO:0000259" key="2">
    <source>
        <dbReference type="Pfam" id="PF13847"/>
    </source>
</evidence>
<dbReference type="InterPro" id="IPR025714">
    <property type="entry name" value="Methyltranfer_dom"/>
</dbReference>
<dbReference type="CDD" id="cd02440">
    <property type="entry name" value="AdoMet_MTases"/>
    <property type="match status" value="1"/>
</dbReference>
<dbReference type="GO" id="GO:0043770">
    <property type="term" value="F:demethylmenaquinone methyltransferase activity"/>
    <property type="evidence" value="ECO:0007669"/>
    <property type="project" value="UniProtKB-EC"/>
</dbReference>
<keyword evidence="3" id="KW-0830">Ubiquinone</keyword>
<dbReference type="PANTHER" id="PTHR43591">
    <property type="entry name" value="METHYLTRANSFERASE"/>
    <property type="match status" value="1"/>
</dbReference>